<dbReference type="InterPro" id="IPR011010">
    <property type="entry name" value="DNA_brk_join_enz"/>
</dbReference>
<protein>
    <submittedName>
        <fullName evidence="8">Site-specific recombinase XerD</fullName>
    </submittedName>
</protein>
<dbReference type="InterPro" id="IPR013762">
    <property type="entry name" value="Integrase-like_cat_sf"/>
</dbReference>
<keyword evidence="4" id="KW-0233">DNA recombination</keyword>
<dbReference type="InterPro" id="IPR010998">
    <property type="entry name" value="Integrase_recombinase_N"/>
</dbReference>
<dbReference type="InterPro" id="IPR004107">
    <property type="entry name" value="Integrase_SAM-like_N"/>
</dbReference>
<sequence length="329" mass="36426">MTLIAPTLQAFFSDRLAQQRQASPRTIAAYRDTLRLLLGFVHTKTGKLPAQLDWSDLDAATISAFLNHLENERRNSIRTRNVRLTAIRSLFSYAALRHPEHALLIQRVLAIPPKRFDKRVITFLTPLEVDALVAAPDQSRWEGRRDRALLLLAVQTGLRVSELTGLNCRDVTLGTGANIRCEGKGRKHRAVPLTTPVTTLLRAWMAERAGLPHDPLFPTRTGRRLSRDAIALRVSTHAATAARDCPSLLGKRVHPHVLRHTCAMSLLQAGVDTSVIALWLGHAGVRSTDAYIHADITIKEKALALTTPASAKPGRYRPTDKVLAFLESL</sequence>
<keyword evidence="2" id="KW-0229">DNA integration</keyword>
<dbReference type="Pfam" id="PF00589">
    <property type="entry name" value="Phage_integrase"/>
    <property type="match status" value="1"/>
</dbReference>
<proteinExistence type="inferred from homology"/>
<dbReference type="GO" id="GO:0003677">
    <property type="term" value="F:DNA binding"/>
    <property type="evidence" value="ECO:0007669"/>
    <property type="project" value="UniProtKB-UniRule"/>
</dbReference>
<dbReference type="SUPFAM" id="SSF56349">
    <property type="entry name" value="DNA breaking-rejoining enzymes"/>
    <property type="match status" value="1"/>
</dbReference>
<gene>
    <name evidence="8" type="ORF">EDD32_0006</name>
</gene>
<accession>A0A3N4Z1W9</accession>
<dbReference type="InterPro" id="IPR044068">
    <property type="entry name" value="CB"/>
</dbReference>
<name>A0A3N4Z1W9_9MICO</name>
<evidence type="ECO:0000313" key="8">
    <source>
        <dbReference type="EMBL" id="RPF25606.1"/>
    </source>
</evidence>
<keyword evidence="9" id="KW-1185">Reference proteome</keyword>
<feature type="domain" description="Core-binding (CB)" evidence="7">
    <location>
        <begin position="2"/>
        <end position="95"/>
    </location>
</feature>
<dbReference type="PANTHER" id="PTHR30349:SF64">
    <property type="entry name" value="PROPHAGE INTEGRASE INTD-RELATED"/>
    <property type="match status" value="1"/>
</dbReference>
<reference evidence="8 9" key="1">
    <citation type="submission" date="2018-11" db="EMBL/GenBank/DDBJ databases">
        <title>Sequencing the genomes of 1000 actinobacteria strains.</title>
        <authorList>
            <person name="Klenk H.-P."/>
        </authorList>
    </citation>
    <scope>NUCLEOTIDE SEQUENCE [LARGE SCALE GENOMIC DNA]</scope>
    <source>
        <strain evidence="8 9">DSM 14418</strain>
    </source>
</reference>
<evidence type="ECO:0000259" key="6">
    <source>
        <dbReference type="PROSITE" id="PS51898"/>
    </source>
</evidence>
<comment type="similarity">
    <text evidence="1">Belongs to the 'phage' integrase family.</text>
</comment>
<dbReference type="Gene3D" id="1.10.443.10">
    <property type="entry name" value="Intergrase catalytic core"/>
    <property type="match status" value="1"/>
</dbReference>
<dbReference type="PANTHER" id="PTHR30349">
    <property type="entry name" value="PHAGE INTEGRASE-RELATED"/>
    <property type="match status" value="1"/>
</dbReference>
<evidence type="ECO:0000256" key="2">
    <source>
        <dbReference type="ARBA" id="ARBA00022908"/>
    </source>
</evidence>
<dbReference type="Gene3D" id="1.10.150.130">
    <property type="match status" value="1"/>
</dbReference>
<dbReference type="Proteomes" id="UP000280726">
    <property type="component" value="Unassembled WGS sequence"/>
</dbReference>
<dbReference type="PROSITE" id="PS51900">
    <property type="entry name" value="CB"/>
    <property type="match status" value="1"/>
</dbReference>
<evidence type="ECO:0000313" key="9">
    <source>
        <dbReference type="Proteomes" id="UP000280726"/>
    </source>
</evidence>
<dbReference type="OrthoDB" id="9801717at2"/>
<dbReference type="Pfam" id="PF02899">
    <property type="entry name" value="Phage_int_SAM_1"/>
    <property type="match status" value="1"/>
</dbReference>
<evidence type="ECO:0000256" key="5">
    <source>
        <dbReference type="PROSITE-ProRule" id="PRU01248"/>
    </source>
</evidence>
<dbReference type="InterPro" id="IPR050090">
    <property type="entry name" value="Tyrosine_recombinase_XerCD"/>
</dbReference>
<dbReference type="InterPro" id="IPR002104">
    <property type="entry name" value="Integrase_catalytic"/>
</dbReference>
<dbReference type="PROSITE" id="PS51898">
    <property type="entry name" value="TYR_RECOMBINASE"/>
    <property type="match status" value="1"/>
</dbReference>
<evidence type="ECO:0000256" key="1">
    <source>
        <dbReference type="ARBA" id="ARBA00008857"/>
    </source>
</evidence>
<feature type="domain" description="Tyr recombinase" evidence="6">
    <location>
        <begin position="119"/>
        <end position="304"/>
    </location>
</feature>
<evidence type="ECO:0000256" key="3">
    <source>
        <dbReference type="ARBA" id="ARBA00023125"/>
    </source>
</evidence>
<organism evidence="8 9">
    <name type="scientific">Georgenia muralis</name>
    <dbReference type="NCBI Taxonomy" id="154117"/>
    <lineage>
        <taxon>Bacteria</taxon>
        <taxon>Bacillati</taxon>
        <taxon>Actinomycetota</taxon>
        <taxon>Actinomycetes</taxon>
        <taxon>Micrococcales</taxon>
        <taxon>Bogoriellaceae</taxon>
        <taxon>Georgenia</taxon>
    </lineage>
</organism>
<dbReference type="AlphaFoldDB" id="A0A3N4Z1W9"/>
<dbReference type="GO" id="GO:0015074">
    <property type="term" value="P:DNA integration"/>
    <property type="evidence" value="ECO:0007669"/>
    <property type="project" value="UniProtKB-KW"/>
</dbReference>
<evidence type="ECO:0000256" key="4">
    <source>
        <dbReference type="ARBA" id="ARBA00023172"/>
    </source>
</evidence>
<dbReference type="EMBL" id="RKRA01000001">
    <property type="protein sequence ID" value="RPF25606.1"/>
    <property type="molecule type" value="Genomic_DNA"/>
</dbReference>
<evidence type="ECO:0000259" key="7">
    <source>
        <dbReference type="PROSITE" id="PS51900"/>
    </source>
</evidence>
<dbReference type="GO" id="GO:0006310">
    <property type="term" value="P:DNA recombination"/>
    <property type="evidence" value="ECO:0007669"/>
    <property type="project" value="UniProtKB-KW"/>
</dbReference>
<keyword evidence="3 5" id="KW-0238">DNA-binding</keyword>
<comment type="caution">
    <text evidence="8">The sequence shown here is derived from an EMBL/GenBank/DDBJ whole genome shotgun (WGS) entry which is preliminary data.</text>
</comment>
<dbReference type="RefSeq" id="WP_123913518.1">
    <property type="nucleotide sequence ID" value="NZ_RKRA01000001.1"/>
</dbReference>